<dbReference type="Gene3D" id="3.60.15.10">
    <property type="entry name" value="Ribonuclease Z/Hydroxyacylglutathione hydrolase-like"/>
    <property type="match status" value="1"/>
</dbReference>
<accession>A0A814RUS3</accession>
<dbReference type="PANTHER" id="PTHR46018:SF2">
    <property type="entry name" value="ZINC PHOSPHODIESTERASE ELAC PROTEIN 1"/>
    <property type="match status" value="1"/>
</dbReference>
<dbReference type="EMBL" id="CAJOBC010006523">
    <property type="protein sequence ID" value="CAF3901958.1"/>
    <property type="molecule type" value="Genomic_DNA"/>
</dbReference>
<protein>
    <recommendedName>
        <fullName evidence="2">Metallo-beta-lactamase domain-containing protein</fullName>
    </recommendedName>
</protein>
<comment type="caution">
    <text evidence="3">The sequence shown here is derived from an EMBL/GenBank/DDBJ whole genome shotgun (WGS) entry which is preliminary data.</text>
</comment>
<evidence type="ECO:0000259" key="2">
    <source>
        <dbReference type="SMART" id="SM00849"/>
    </source>
</evidence>
<dbReference type="CDD" id="cd07719">
    <property type="entry name" value="arylsulfatase_AtsA-like_MBL-fold"/>
    <property type="match status" value="1"/>
</dbReference>
<dbReference type="InterPro" id="IPR036866">
    <property type="entry name" value="RibonucZ/Hydroxyglut_hydro"/>
</dbReference>
<proteinExistence type="predicted"/>
<name>A0A814RUS3_9BILA</name>
<evidence type="ECO:0000313" key="3">
    <source>
        <dbReference type="EMBL" id="CAF1138196.1"/>
    </source>
</evidence>
<evidence type="ECO:0000256" key="1">
    <source>
        <dbReference type="ARBA" id="ARBA00022801"/>
    </source>
</evidence>
<dbReference type="SMART" id="SM00849">
    <property type="entry name" value="Lactamase_B"/>
    <property type="match status" value="1"/>
</dbReference>
<dbReference type="Proteomes" id="UP000681722">
    <property type="component" value="Unassembled WGS sequence"/>
</dbReference>
<dbReference type="InterPro" id="IPR044094">
    <property type="entry name" value="AtsA-like_MBL-fold"/>
</dbReference>
<keyword evidence="1" id="KW-0378">Hydrolase</keyword>
<dbReference type="Pfam" id="PF12706">
    <property type="entry name" value="Lactamase_B_2"/>
    <property type="match status" value="1"/>
</dbReference>
<dbReference type="InterPro" id="IPR001279">
    <property type="entry name" value="Metallo-B-lactamas"/>
</dbReference>
<sequence length="327" mass="35750">MADSNGQSRNELFTSDGLHVIEQGYKIWTQAVNGYLKSENLLSSKTGQVLVQVLGSGGPELTDGRASSSYLVWVNHKARLLVDFGSGAALNYEKSGALPDDLDAVLFSHFHVDHTNDFSALVKGLWFTNYDKKLQVFGPSKNQEFPGIKEFITALFNHDSGAYAYLGDNADPEQSSQFKIVPIEIANSSSNISSYAIGDDVMVKAVSVLHGTVPALAWRLEIKGYAITFSGDTSNENRALDLLAQGSDLLIAHNAARENDPSTVARYLHMMPSEIGRIAAAAKVRRLVLSHRMNRTLGHEVETTAAIRKNYQGVLYLIVTDRADDSD</sequence>
<feature type="domain" description="Metallo-beta-lactamase" evidence="2">
    <location>
        <begin position="66"/>
        <end position="291"/>
    </location>
</feature>
<dbReference type="AlphaFoldDB" id="A0A814RUS3"/>
<dbReference type="EMBL" id="CAJNOQ010006523">
    <property type="protein sequence ID" value="CAF1138196.1"/>
    <property type="molecule type" value="Genomic_DNA"/>
</dbReference>
<keyword evidence="5" id="KW-1185">Reference proteome</keyword>
<gene>
    <name evidence="3" type="ORF">GPM918_LOCUS20549</name>
    <name evidence="4" type="ORF">SRO942_LOCUS20546</name>
</gene>
<dbReference type="Proteomes" id="UP000663829">
    <property type="component" value="Unassembled WGS sequence"/>
</dbReference>
<reference evidence="3" key="1">
    <citation type="submission" date="2021-02" db="EMBL/GenBank/DDBJ databases">
        <authorList>
            <person name="Nowell W R."/>
        </authorList>
    </citation>
    <scope>NUCLEOTIDE SEQUENCE</scope>
</reference>
<dbReference type="OrthoDB" id="527344at2759"/>
<dbReference type="SUPFAM" id="SSF56281">
    <property type="entry name" value="Metallo-hydrolase/oxidoreductase"/>
    <property type="match status" value="1"/>
</dbReference>
<evidence type="ECO:0000313" key="4">
    <source>
        <dbReference type="EMBL" id="CAF3901958.1"/>
    </source>
</evidence>
<dbReference type="GO" id="GO:0042781">
    <property type="term" value="F:3'-tRNA processing endoribonuclease activity"/>
    <property type="evidence" value="ECO:0007669"/>
    <property type="project" value="TreeGrafter"/>
</dbReference>
<organism evidence="3 5">
    <name type="scientific">Didymodactylos carnosus</name>
    <dbReference type="NCBI Taxonomy" id="1234261"/>
    <lineage>
        <taxon>Eukaryota</taxon>
        <taxon>Metazoa</taxon>
        <taxon>Spiralia</taxon>
        <taxon>Gnathifera</taxon>
        <taxon>Rotifera</taxon>
        <taxon>Eurotatoria</taxon>
        <taxon>Bdelloidea</taxon>
        <taxon>Philodinida</taxon>
        <taxon>Philodinidae</taxon>
        <taxon>Didymodactylos</taxon>
    </lineage>
</organism>
<dbReference type="PANTHER" id="PTHR46018">
    <property type="entry name" value="ZINC PHOSPHODIESTERASE ELAC PROTEIN 1"/>
    <property type="match status" value="1"/>
</dbReference>
<evidence type="ECO:0000313" key="5">
    <source>
        <dbReference type="Proteomes" id="UP000663829"/>
    </source>
</evidence>